<dbReference type="OrthoDB" id="10058156at2759"/>
<evidence type="ECO:0000313" key="2">
    <source>
        <dbReference type="Proteomes" id="UP000494256"/>
    </source>
</evidence>
<organism evidence="1 2">
    <name type="scientific">Arctia plantaginis</name>
    <name type="common">Wood tiger moth</name>
    <name type="synonym">Phalaena plantaginis</name>
    <dbReference type="NCBI Taxonomy" id="874455"/>
    <lineage>
        <taxon>Eukaryota</taxon>
        <taxon>Metazoa</taxon>
        <taxon>Ecdysozoa</taxon>
        <taxon>Arthropoda</taxon>
        <taxon>Hexapoda</taxon>
        <taxon>Insecta</taxon>
        <taxon>Pterygota</taxon>
        <taxon>Neoptera</taxon>
        <taxon>Endopterygota</taxon>
        <taxon>Lepidoptera</taxon>
        <taxon>Glossata</taxon>
        <taxon>Ditrysia</taxon>
        <taxon>Noctuoidea</taxon>
        <taxon>Erebidae</taxon>
        <taxon>Arctiinae</taxon>
        <taxon>Arctia</taxon>
    </lineage>
</organism>
<gene>
    <name evidence="1" type="ORF">APLA_LOCUS9861</name>
</gene>
<protein>
    <submittedName>
        <fullName evidence="1">Uncharacterized protein</fullName>
    </submittedName>
</protein>
<dbReference type="Proteomes" id="UP000494256">
    <property type="component" value="Unassembled WGS sequence"/>
</dbReference>
<comment type="caution">
    <text evidence="1">The sequence shown here is derived from an EMBL/GenBank/DDBJ whole genome shotgun (WGS) entry which is preliminary data.</text>
</comment>
<sequence>MKLIFILMKISFPSKEVYPKFTSVILHGPTVEWRWQGCKGVGAAGGAVPPREFPPTPIAGSIRHLSWSPWRPRTERGGAAASVWWVHSAPRKARDLAK</sequence>
<name>A0A8S1AA45_ARCPL</name>
<reference evidence="1 2" key="1">
    <citation type="submission" date="2020-04" db="EMBL/GenBank/DDBJ databases">
        <authorList>
            <person name="Wallbank WR R."/>
            <person name="Pardo Diaz C."/>
            <person name="Kozak K."/>
            <person name="Martin S."/>
            <person name="Jiggins C."/>
            <person name="Moest M."/>
            <person name="Warren A I."/>
            <person name="Byers J.R.P. K."/>
            <person name="Montejo-Kovacevich G."/>
            <person name="Yen C E."/>
        </authorList>
    </citation>
    <scope>NUCLEOTIDE SEQUENCE [LARGE SCALE GENOMIC DNA]</scope>
</reference>
<evidence type="ECO:0000313" key="1">
    <source>
        <dbReference type="EMBL" id="CAB3242227.1"/>
    </source>
</evidence>
<dbReference type="AlphaFoldDB" id="A0A8S1AA45"/>
<dbReference type="EMBL" id="CADEBD010000312">
    <property type="protein sequence ID" value="CAB3242227.1"/>
    <property type="molecule type" value="Genomic_DNA"/>
</dbReference>
<proteinExistence type="predicted"/>
<accession>A0A8S1AA45</accession>